<dbReference type="EMBL" id="VFOW01000001">
    <property type="protein sequence ID" value="TQL79332.1"/>
    <property type="molecule type" value="Genomic_DNA"/>
</dbReference>
<dbReference type="InterPro" id="IPR052018">
    <property type="entry name" value="PHP_domain"/>
</dbReference>
<proteinExistence type="predicted"/>
<dbReference type="Proteomes" id="UP000317043">
    <property type="component" value="Unassembled WGS sequence"/>
</dbReference>
<dbReference type="AlphaFoldDB" id="A0A543B3G3"/>
<dbReference type="InterPro" id="IPR016195">
    <property type="entry name" value="Pol/histidinol_Pase-like"/>
</dbReference>
<evidence type="ECO:0000259" key="1">
    <source>
        <dbReference type="SMART" id="SM00481"/>
    </source>
</evidence>
<dbReference type="SMART" id="SM00481">
    <property type="entry name" value="POLIIIAc"/>
    <property type="match status" value="1"/>
</dbReference>
<dbReference type="RefSeq" id="WP_211347852.1">
    <property type="nucleotide sequence ID" value="NZ_JBHTGS010000002.1"/>
</dbReference>
<dbReference type="NCBIfam" id="NF038032">
    <property type="entry name" value="CehA_McbA_metalo"/>
    <property type="match status" value="1"/>
</dbReference>
<dbReference type="Gene3D" id="3.20.20.140">
    <property type="entry name" value="Metal-dependent hydrolases"/>
    <property type="match status" value="1"/>
</dbReference>
<gene>
    <name evidence="2" type="ORF">FB566_4933</name>
</gene>
<dbReference type="GO" id="GO:0035312">
    <property type="term" value="F:5'-3' DNA exonuclease activity"/>
    <property type="evidence" value="ECO:0007669"/>
    <property type="project" value="TreeGrafter"/>
</dbReference>
<dbReference type="GO" id="GO:0004534">
    <property type="term" value="F:5'-3' RNA exonuclease activity"/>
    <property type="evidence" value="ECO:0007669"/>
    <property type="project" value="TreeGrafter"/>
</dbReference>
<evidence type="ECO:0000313" key="3">
    <source>
        <dbReference type="Proteomes" id="UP000317043"/>
    </source>
</evidence>
<reference evidence="2 3" key="1">
    <citation type="submission" date="2019-06" db="EMBL/GenBank/DDBJ databases">
        <title>Sequencing the genomes of 1000 actinobacteria strains.</title>
        <authorList>
            <person name="Klenk H.-P."/>
        </authorList>
    </citation>
    <scope>NUCLEOTIDE SEQUENCE [LARGE SCALE GENOMIC DNA]</scope>
    <source>
        <strain evidence="2 3">DSM 45928</strain>
    </source>
</reference>
<name>A0A543B3G3_9ACTN</name>
<feature type="domain" description="Polymerase/histidinol phosphatase N-terminal" evidence="1">
    <location>
        <begin position="144"/>
        <end position="206"/>
    </location>
</feature>
<protein>
    <recommendedName>
        <fullName evidence="1">Polymerase/histidinol phosphatase N-terminal domain-containing protein</fullName>
    </recommendedName>
</protein>
<dbReference type="InterPro" id="IPR003141">
    <property type="entry name" value="Pol/His_phosphatase_N"/>
</dbReference>
<sequence length="403" mass="43474">MSRTVYDGVFTPDDRVEQFYRYLPFEVPARAGSIRVTLDYRGDGAVIDLGCMGEDGFRGWSGGARSQFTIAATTATPGYRAADLEPGTWQVMLGLHRIPGEVPYRVEITVSGQDPPSVATDPVVVTPAPPRRLPAVAGRRWLAGDLHSHSEHSDGERSLPRLAAGAAEAGLEFLAVTDHNTISHHRHLSEVTGVLLLPGQEITTDRGHANAFGDIGWIDFRQSGQQWMVEVARRGGVISVNHPIATDCAWQYPLADQPSMAEIWHCTWRDRTWRGPLAWWLSAGPDVAAVGGSDFHSPGRDRPIGTPVTWVGVPAGEPVSTELVMAGLKARETAVSAHRDGPVLLPVAGELIAVDADGAILTDFTGRRRMVRGDLATFAGRPGGHWLEDARGQVLALCRLSGS</sequence>
<dbReference type="PANTHER" id="PTHR42924:SF3">
    <property type="entry name" value="POLYMERASE_HISTIDINOL PHOSPHATASE N-TERMINAL DOMAIN-CONTAINING PROTEIN"/>
    <property type="match status" value="1"/>
</dbReference>
<keyword evidence="3" id="KW-1185">Reference proteome</keyword>
<evidence type="ECO:0000313" key="2">
    <source>
        <dbReference type="EMBL" id="TQL79332.1"/>
    </source>
</evidence>
<comment type="caution">
    <text evidence="2">The sequence shown here is derived from an EMBL/GenBank/DDBJ whole genome shotgun (WGS) entry which is preliminary data.</text>
</comment>
<dbReference type="InParanoid" id="A0A543B3G3"/>
<organism evidence="2 3">
    <name type="scientific">Stackebrandtia endophytica</name>
    <dbReference type="NCBI Taxonomy" id="1496996"/>
    <lineage>
        <taxon>Bacteria</taxon>
        <taxon>Bacillati</taxon>
        <taxon>Actinomycetota</taxon>
        <taxon>Actinomycetes</taxon>
        <taxon>Glycomycetales</taxon>
        <taxon>Glycomycetaceae</taxon>
        <taxon>Stackebrandtia</taxon>
    </lineage>
</organism>
<dbReference type="SUPFAM" id="SSF89550">
    <property type="entry name" value="PHP domain-like"/>
    <property type="match status" value="1"/>
</dbReference>
<dbReference type="PANTHER" id="PTHR42924">
    <property type="entry name" value="EXONUCLEASE"/>
    <property type="match status" value="1"/>
</dbReference>
<accession>A0A543B3G3</accession>